<reference evidence="2" key="2">
    <citation type="submission" date="2021-03" db="UniProtKB">
        <authorList>
            <consortium name="EnsemblPlants"/>
        </authorList>
    </citation>
    <scope>IDENTIFICATION</scope>
</reference>
<name>A0A803Q6U0_CANSA</name>
<reference evidence="2" key="1">
    <citation type="submission" date="2018-11" db="EMBL/GenBank/DDBJ databases">
        <authorList>
            <person name="Grassa J C."/>
        </authorList>
    </citation>
    <scope>NUCLEOTIDE SEQUENCE [LARGE SCALE GENOMIC DNA]</scope>
</reference>
<proteinExistence type="predicted"/>
<dbReference type="OMA" id="QMKGSIF"/>
<evidence type="ECO:0000256" key="1">
    <source>
        <dbReference type="SAM" id="MobiDB-lite"/>
    </source>
</evidence>
<sequence length="337" mass="37671">MAMASNIKVPIFADTNLGTRIAMAVPPDITAVDFKRKFERVHCKYFAGSGEIEVCGLMVKKKSRFYYLPDSIPMKYAFQGVRGNWFLHVEAKTSAKCFGTCLLGLAVENSFASADKSSTKGERKKYQDIEVQSHKSTLEGSRCDGVSNKKTKRERKERFLDYNANENGIKCTSSDTKTEVVNASKISDHSTLVKEVEPPYPQASTSMTEVPSEIFSKAKSVTSLIKRYFPHSNEINNFSSPASSDATSKIRKRRKKYSKTKLDDRVESFPKFAEWSPSEIRGAEVGRRLQMASNNLGSSASKKKSAIYFSRSKDKKVLGFDAPLTKWSVFEISDSDG</sequence>
<evidence type="ECO:0000313" key="2">
    <source>
        <dbReference type="EnsemblPlants" id="cds.evm.model.07.873"/>
    </source>
</evidence>
<dbReference type="OrthoDB" id="1093005at2759"/>
<evidence type="ECO:0000313" key="3">
    <source>
        <dbReference type="Proteomes" id="UP000596661"/>
    </source>
</evidence>
<dbReference type="Proteomes" id="UP000596661">
    <property type="component" value="Chromosome 7"/>
</dbReference>
<dbReference type="AlphaFoldDB" id="A0A803Q6U0"/>
<accession>A0A803Q6U0</accession>
<dbReference type="Gramene" id="evm.model.07.873">
    <property type="protein sequence ID" value="cds.evm.model.07.873"/>
    <property type="gene ID" value="evm.TU.07.873"/>
</dbReference>
<organism evidence="2 3">
    <name type="scientific">Cannabis sativa</name>
    <name type="common">Hemp</name>
    <name type="synonym">Marijuana</name>
    <dbReference type="NCBI Taxonomy" id="3483"/>
    <lineage>
        <taxon>Eukaryota</taxon>
        <taxon>Viridiplantae</taxon>
        <taxon>Streptophyta</taxon>
        <taxon>Embryophyta</taxon>
        <taxon>Tracheophyta</taxon>
        <taxon>Spermatophyta</taxon>
        <taxon>Magnoliopsida</taxon>
        <taxon>eudicotyledons</taxon>
        <taxon>Gunneridae</taxon>
        <taxon>Pentapetalae</taxon>
        <taxon>rosids</taxon>
        <taxon>fabids</taxon>
        <taxon>Rosales</taxon>
        <taxon>Cannabaceae</taxon>
        <taxon>Cannabis</taxon>
    </lineage>
</organism>
<dbReference type="EnsemblPlants" id="evm.model.07.873">
    <property type="protein sequence ID" value="cds.evm.model.07.873"/>
    <property type="gene ID" value="evm.TU.07.873"/>
</dbReference>
<feature type="compositionally biased region" description="Polar residues" evidence="1">
    <location>
        <begin position="236"/>
        <end position="246"/>
    </location>
</feature>
<keyword evidence="3" id="KW-1185">Reference proteome</keyword>
<feature type="region of interest" description="Disordered" evidence="1">
    <location>
        <begin position="236"/>
        <end position="256"/>
    </location>
</feature>
<dbReference type="EMBL" id="UZAU01000650">
    <property type="status" value="NOT_ANNOTATED_CDS"/>
    <property type="molecule type" value="Genomic_DNA"/>
</dbReference>
<protein>
    <submittedName>
        <fullName evidence="2">Uncharacterized protein</fullName>
    </submittedName>
</protein>